<keyword evidence="3 6" id="KW-1133">Transmembrane helix</keyword>
<feature type="region of interest" description="Disordered" evidence="5">
    <location>
        <begin position="388"/>
        <end position="421"/>
    </location>
</feature>
<sequence length="421" mass="41141">MTNSRGRLRGIWGFAALGGLAQSLAGAAGGLLARELGGTELMAGLPATMLTLGAAGMAVVLSRITRRRGRLPALRLGSILAAVGCAAVVVGGLPGVMIGSLLVGSGNAAVMLARYAAADLRPAVARARSIASVMVMITVGAVVGPNLLAPSAAIGVLIGASGLAGGYVVAGVIFVVAAVALGRTGSRPAGSDLTAVRPAGRLSASARSAVVVLAVSNLVMVGVMTMAPLHLEHGGTGLAGIGLVVSLHIAGMFAPAVVSGRITERLGARPAVLVALALLVGAGAWAALAGADPVPLGGAMIMLGIGWNLATVAGSDLLTADVPPLERPQREGLGELGMGLAAALGGVGSGVVMHLTSYPTLAWLGAGLPALLLAALFIWKPSTEEIDHVRTDDPGPAPSAVRGAGANQGTGAPCASPEPGA</sequence>
<evidence type="ECO:0000256" key="4">
    <source>
        <dbReference type="ARBA" id="ARBA00023136"/>
    </source>
</evidence>
<feature type="transmembrane region" description="Helical" evidence="6">
    <location>
        <begin position="210"/>
        <end position="231"/>
    </location>
</feature>
<protein>
    <submittedName>
        <fullName evidence="8">MFS family permease</fullName>
    </submittedName>
</protein>
<keyword evidence="4 6" id="KW-0472">Membrane</keyword>
<dbReference type="Gene3D" id="1.20.1250.20">
    <property type="entry name" value="MFS general substrate transporter like domains"/>
    <property type="match status" value="1"/>
</dbReference>
<dbReference type="InterPro" id="IPR011701">
    <property type="entry name" value="MFS"/>
</dbReference>
<dbReference type="InterPro" id="IPR036259">
    <property type="entry name" value="MFS_trans_sf"/>
</dbReference>
<comment type="subcellular location">
    <subcellularLocation>
        <location evidence="1">Cell membrane</location>
        <topology evidence="1">Multi-pass membrane protein</topology>
    </subcellularLocation>
</comment>
<feature type="transmembrane region" description="Helical" evidence="6">
    <location>
        <begin position="237"/>
        <end position="258"/>
    </location>
</feature>
<dbReference type="AlphaFoldDB" id="A0A7Y9I8C5"/>
<dbReference type="PANTHER" id="PTHR23534:SF1">
    <property type="entry name" value="MAJOR FACILITATOR SUPERFAMILY PROTEIN"/>
    <property type="match status" value="1"/>
</dbReference>
<dbReference type="PROSITE" id="PS50850">
    <property type="entry name" value="MFS"/>
    <property type="match status" value="1"/>
</dbReference>
<dbReference type="GO" id="GO:0022857">
    <property type="term" value="F:transmembrane transporter activity"/>
    <property type="evidence" value="ECO:0007669"/>
    <property type="project" value="InterPro"/>
</dbReference>
<reference evidence="8 9" key="1">
    <citation type="submission" date="2020-07" db="EMBL/GenBank/DDBJ databases">
        <title>Sequencing the genomes of 1000 actinobacteria strains.</title>
        <authorList>
            <person name="Klenk H.-P."/>
        </authorList>
    </citation>
    <scope>NUCLEOTIDE SEQUENCE [LARGE SCALE GENOMIC DNA]</scope>
    <source>
        <strain evidence="8 9">DSM 22083</strain>
    </source>
</reference>
<feature type="transmembrane region" description="Helical" evidence="6">
    <location>
        <begin position="129"/>
        <end position="148"/>
    </location>
</feature>
<evidence type="ECO:0000256" key="3">
    <source>
        <dbReference type="ARBA" id="ARBA00022989"/>
    </source>
</evidence>
<dbReference type="RefSeq" id="WP_179752293.1">
    <property type="nucleotide sequence ID" value="NZ_JACCBU010000001.1"/>
</dbReference>
<dbReference type="EMBL" id="JACCBU010000001">
    <property type="protein sequence ID" value="NYE71856.1"/>
    <property type="molecule type" value="Genomic_DNA"/>
</dbReference>
<dbReference type="PANTHER" id="PTHR23534">
    <property type="entry name" value="MFS PERMEASE"/>
    <property type="match status" value="1"/>
</dbReference>
<proteinExistence type="predicted"/>
<dbReference type="GO" id="GO:0005886">
    <property type="term" value="C:plasma membrane"/>
    <property type="evidence" value="ECO:0007669"/>
    <property type="project" value="UniProtKB-SubCell"/>
</dbReference>
<feature type="transmembrane region" description="Helical" evidence="6">
    <location>
        <begin position="96"/>
        <end position="117"/>
    </location>
</feature>
<dbReference type="SUPFAM" id="SSF103473">
    <property type="entry name" value="MFS general substrate transporter"/>
    <property type="match status" value="1"/>
</dbReference>
<feature type="transmembrane region" description="Helical" evidence="6">
    <location>
        <begin position="270"/>
        <end position="288"/>
    </location>
</feature>
<name>A0A7Y9I8C5_9ACTN</name>
<evidence type="ECO:0000259" key="7">
    <source>
        <dbReference type="PROSITE" id="PS50850"/>
    </source>
</evidence>
<dbReference type="Proteomes" id="UP000569914">
    <property type="component" value="Unassembled WGS sequence"/>
</dbReference>
<comment type="caution">
    <text evidence="8">The sequence shown here is derived from an EMBL/GenBank/DDBJ whole genome shotgun (WGS) entry which is preliminary data.</text>
</comment>
<feature type="transmembrane region" description="Helical" evidence="6">
    <location>
        <begin position="336"/>
        <end position="355"/>
    </location>
</feature>
<feature type="transmembrane region" description="Helical" evidence="6">
    <location>
        <begin position="294"/>
        <end position="315"/>
    </location>
</feature>
<gene>
    <name evidence="8" type="ORF">BKA15_003185</name>
</gene>
<evidence type="ECO:0000256" key="2">
    <source>
        <dbReference type="ARBA" id="ARBA00022692"/>
    </source>
</evidence>
<evidence type="ECO:0000256" key="6">
    <source>
        <dbReference type="SAM" id="Phobius"/>
    </source>
</evidence>
<feature type="transmembrane region" description="Helical" evidence="6">
    <location>
        <begin position="43"/>
        <end position="61"/>
    </location>
</feature>
<feature type="transmembrane region" description="Helical" evidence="6">
    <location>
        <begin position="73"/>
        <end position="90"/>
    </location>
</feature>
<accession>A0A7Y9I8C5</accession>
<evidence type="ECO:0000256" key="1">
    <source>
        <dbReference type="ARBA" id="ARBA00004651"/>
    </source>
</evidence>
<evidence type="ECO:0000256" key="5">
    <source>
        <dbReference type="SAM" id="MobiDB-lite"/>
    </source>
</evidence>
<evidence type="ECO:0000313" key="8">
    <source>
        <dbReference type="EMBL" id="NYE71856.1"/>
    </source>
</evidence>
<dbReference type="Pfam" id="PF07690">
    <property type="entry name" value="MFS_1"/>
    <property type="match status" value="1"/>
</dbReference>
<feature type="transmembrane region" description="Helical" evidence="6">
    <location>
        <begin position="154"/>
        <end position="181"/>
    </location>
</feature>
<keyword evidence="9" id="KW-1185">Reference proteome</keyword>
<organism evidence="8 9">
    <name type="scientific">Microlunatus parietis</name>
    <dbReference type="NCBI Taxonomy" id="682979"/>
    <lineage>
        <taxon>Bacteria</taxon>
        <taxon>Bacillati</taxon>
        <taxon>Actinomycetota</taxon>
        <taxon>Actinomycetes</taxon>
        <taxon>Propionibacteriales</taxon>
        <taxon>Propionibacteriaceae</taxon>
        <taxon>Microlunatus</taxon>
    </lineage>
</organism>
<feature type="domain" description="Major facilitator superfamily (MFS) profile" evidence="7">
    <location>
        <begin position="202"/>
        <end position="421"/>
    </location>
</feature>
<dbReference type="InterPro" id="IPR020846">
    <property type="entry name" value="MFS_dom"/>
</dbReference>
<feature type="transmembrane region" description="Helical" evidence="6">
    <location>
        <begin position="361"/>
        <end position="379"/>
    </location>
</feature>
<evidence type="ECO:0000313" key="9">
    <source>
        <dbReference type="Proteomes" id="UP000569914"/>
    </source>
</evidence>
<keyword evidence="2 6" id="KW-0812">Transmembrane</keyword>